<name>A0A6A6QNY8_9PEZI</name>
<proteinExistence type="predicted"/>
<protein>
    <submittedName>
        <fullName evidence="2">Uncharacterized protein</fullName>
    </submittedName>
</protein>
<keyword evidence="1" id="KW-1133">Transmembrane helix</keyword>
<dbReference type="AlphaFoldDB" id="A0A6A6QNY8"/>
<gene>
    <name evidence="2" type="ORF">BU16DRAFT_528261</name>
</gene>
<keyword evidence="1" id="KW-0472">Membrane</keyword>
<accession>A0A6A6QNY8</accession>
<evidence type="ECO:0000256" key="1">
    <source>
        <dbReference type="SAM" id="Phobius"/>
    </source>
</evidence>
<keyword evidence="1" id="KW-0812">Transmembrane</keyword>
<keyword evidence="3" id="KW-1185">Reference proteome</keyword>
<organism evidence="2 3">
    <name type="scientific">Lophium mytilinum</name>
    <dbReference type="NCBI Taxonomy" id="390894"/>
    <lineage>
        <taxon>Eukaryota</taxon>
        <taxon>Fungi</taxon>
        <taxon>Dikarya</taxon>
        <taxon>Ascomycota</taxon>
        <taxon>Pezizomycotina</taxon>
        <taxon>Dothideomycetes</taxon>
        <taxon>Pleosporomycetidae</taxon>
        <taxon>Mytilinidiales</taxon>
        <taxon>Mytilinidiaceae</taxon>
        <taxon>Lophium</taxon>
    </lineage>
</organism>
<evidence type="ECO:0000313" key="3">
    <source>
        <dbReference type="Proteomes" id="UP000799750"/>
    </source>
</evidence>
<reference evidence="2" key="1">
    <citation type="journal article" date="2020" name="Stud. Mycol.">
        <title>101 Dothideomycetes genomes: a test case for predicting lifestyles and emergence of pathogens.</title>
        <authorList>
            <person name="Haridas S."/>
            <person name="Albert R."/>
            <person name="Binder M."/>
            <person name="Bloem J."/>
            <person name="Labutti K."/>
            <person name="Salamov A."/>
            <person name="Andreopoulos B."/>
            <person name="Baker S."/>
            <person name="Barry K."/>
            <person name="Bills G."/>
            <person name="Bluhm B."/>
            <person name="Cannon C."/>
            <person name="Castanera R."/>
            <person name="Culley D."/>
            <person name="Daum C."/>
            <person name="Ezra D."/>
            <person name="Gonzalez J."/>
            <person name="Henrissat B."/>
            <person name="Kuo A."/>
            <person name="Liang C."/>
            <person name="Lipzen A."/>
            <person name="Lutzoni F."/>
            <person name="Magnuson J."/>
            <person name="Mondo S."/>
            <person name="Nolan M."/>
            <person name="Ohm R."/>
            <person name="Pangilinan J."/>
            <person name="Park H.-J."/>
            <person name="Ramirez L."/>
            <person name="Alfaro M."/>
            <person name="Sun H."/>
            <person name="Tritt A."/>
            <person name="Yoshinaga Y."/>
            <person name="Zwiers L.-H."/>
            <person name="Turgeon B."/>
            <person name="Goodwin S."/>
            <person name="Spatafora J."/>
            <person name="Crous P."/>
            <person name="Grigoriev I."/>
        </authorList>
    </citation>
    <scope>NUCLEOTIDE SEQUENCE</scope>
    <source>
        <strain evidence="2">CBS 269.34</strain>
    </source>
</reference>
<feature type="transmembrane region" description="Helical" evidence="1">
    <location>
        <begin position="12"/>
        <end position="30"/>
    </location>
</feature>
<dbReference type="EMBL" id="MU004191">
    <property type="protein sequence ID" value="KAF2494111.1"/>
    <property type="molecule type" value="Genomic_DNA"/>
</dbReference>
<evidence type="ECO:0000313" key="2">
    <source>
        <dbReference type="EMBL" id="KAF2494111.1"/>
    </source>
</evidence>
<dbReference type="Proteomes" id="UP000799750">
    <property type="component" value="Unassembled WGS sequence"/>
</dbReference>
<sequence length="71" mass="8026">MYSFRSLQQPQLYFQVAATTFLVTTFIILIRLPLPTRLQLHASTHATPTLCKLKAPCRKQPLTALASTRNP</sequence>